<dbReference type="GO" id="GO:0016987">
    <property type="term" value="F:sigma factor activity"/>
    <property type="evidence" value="ECO:0007669"/>
    <property type="project" value="UniProtKB-KW"/>
</dbReference>
<keyword evidence="4" id="KW-0238">DNA-binding</keyword>
<dbReference type="NCBIfam" id="TIGR02937">
    <property type="entry name" value="sigma70-ECF"/>
    <property type="match status" value="1"/>
</dbReference>
<evidence type="ECO:0000256" key="5">
    <source>
        <dbReference type="ARBA" id="ARBA00023163"/>
    </source>
</evidence>
<dbReference type="PANTHER" id="PTHR43133">
    <property type="entry name" value="RNA POLYMERASE ECF-TYPE SIGMA FACTO"/>
    <property type="match status" value="1"/>
</dbReference>
<dbReference type="Gene3D" id="1.10.1740.10">
    <property type="match status" value="1"/>
</dbReference>
<feature type="domain" description="RNA polymerase sigma-70 region 2" evidence="6">
    <location>
        <begin position="19"/>
        <end position="88"/>
    </location>
</feature>
<evidence type="ECO:0000259" key="7">
    <source>
        <dbReference type="Pfam" id="PF04545"/>
    </source>
</evidence>
<dbReference type="CDD" id="cd06171">
    <property type="entry name" value="Sigma70_r4"/>
    <property type="match status" value="1"/>
</dbReference>
<dbReference type="InterPro" id="IPR007630">
    <property type="entry name" value="RNA_pol_sigma70_r4"/>
</dbReference>
<evidence type="ECO:0000313" key="9">
    <source>
        <dbReference type="Proteomes" id="UP000597444"/>
    </source>
</evidence>
<dbReference type="SUPFAM" id="SSF88659">
    <property type="entry name" value="Sigma3 and sigma4 domains of RNA polymerase sigma factors"/>
    <property type="match status" value="1"/>
</dbReference>
<dbReference type="InterPro" id="IPR013325">
    <property type="entry name" value="RNA_pol_sigma_r2"/>
</dbReference>
<dbReference type="InterPro" id="IPR014284">
    <property type="entry name" value="RNA_pol_sigma-70_dom"/>
</dbReference>
<name>A0A8J3ITI4_9CHLR</name>
<dbReference type="Pfam" id="PF04545">
    <property type="entry name" value="Sigma70_r4"/>
    <property type="match status" value="1"/>
</dbReference>
<dbReference type="InterPro" id="IPR007627">
    <property type="entry name" value="RNA_pol_sigma70_r2"/>
</dbReference>
<dbReference type="Gene3D" id="1.10.10.10">
    <property type="entry name" value="Winged helix-like DNA-binding domain superfamily/Winged helix DNA-binding domain"/>
    <property type="match status" value="1"/>
</dbReference>
<dbReference type="PANTHER" id="PTHR43133:SF52">
    <property type="entry name" value="ECF RNA POLYMERASE SIGMA FACTOR SIGL"/>
    <property type="match status" value="1"/>
</dbReference>
<keyword evidence="2" id="KW-0805">Transcription regulation</keyword>
<evidence type="ECO:0000313" key="8">
    <source>
        <dbReference type="EMBL" id="GHO95031.1"/>
    </source>
</evidence>
<dbReference type="InterPro" id="IPR013324">
    <property type="entry name" value="RNA_pol_sigma_r3/r4-like"/>
</dbReference>
<dbReference type="Pfam" id="PF04542">
    <property type="entry name" value="Sigma70_r2"/>
    <property type="match status" value="1"/>
</dbReference>
<sequence length="182" mass="21426">MFRRPAFSQEEQYSLPACLYQRYAVKLFSYVCRHVSTREDAEDLLLEVFLALLEHEHTLAARSEDEQRAWLWTVARNKVIDFHKRLARRQQTNPFQQASEVVDDERNTPEAVLLQKEDYHHLHSFVQSLPAKQQEVLQLHFGCGLNCVEIAAVVRKREGAVRTMLSRTLNRLRTMYRNRGTN</sequence>
<evidence type="ECO:0000259" key="6">
    <source>
        <dbReference type="Pfam" id="PF04542"/>
    </source>
</evidence>
<dbReference type="InterPro" id="IPR036388">
    <property type="entry name" value="WH-like_DNA-bd_sf"/>
</dbReference>
<dbReference type="RefSeq" id="WP_220205735.1">
    <property type="nucleotide sequence ID" value="NZ_BNJK01000001.1"/>
</dbReference>
<organism evidence="8 9">
    <name type="scientific">Reticulibacter mediterranei</name>
    <dbReference type="NCBI Taxonomy" id="2778369"/>
    <lineage>
        <taxon>Bacteria</taxon>
        <taxon>Bacillati</taxon>
        <taxon>Chloroflexota</taxon>
        <taxon>Ktedonobacteria</taxon>
        <taxon>Ktedonobacterales</taxon>
        <taxon>Reticulibacteraceae</taxon>
        <taxon>Reticulibacter</taxon>
    </lineage>
</organism>
<evidence type="ECO:0008006" key="10">
    <source>
        <dbReference type="Google" id="ProtNLM"/>
    </source>
</evidence>
<dbReference type="SUPFAM" id="SSF88946">
    <property type="entry name" value="Sigma2 domain of RNA polymerase sigma factors"/>
    <property type="match status" value="1"/>
</dbReference>
<dbReference type="GO" id="GO:0006352">
    <property type="term" value="P:DNA-templated transcription initiation"/>
    <property type="evidence" value="ECO:0007669"/>
    <property type="project" value="InterPro"/>
</dbReference>
<dbReference type="InterPro" id="IPR039425">
    <property type="entry name" value="RNA_pol_sigma-70-like"/>
</dbReference>
<feature type="domain" description="RNA polymerase sigma-70 region 4" evidence="7">
    <location>
        <begin position="127"/>
        <end position="173"/>
    </location>
</feature>
<keyword evidence="3" id="KW-0731">Sigma factor</keyword>
<gene>
    <name evidence="8" type="ORF">KSF_050790</name>
</gene>
<keyword evidence="9" id="KW-1185">Reference proteome</keyword>
<keyword evidence="5" id="KW-0804">Transcription</keyword>
<evidence type="ECO:0000256" key="3">
    <source>
        <dbReference type="ARBA" id="ARBA00023082"/>
    </source>
</evidence>
<accession>A0A8J3ITI4</accession>
<dbReference type="EMBL" id="BNJK01000001">
    <property type="protein sequence ID" value="GHO95031.1"/>
    <property type="molecule type" value="Genomic_DNA"/>
</dbReference>
<proteinExistence type="inferred from homology"/>
<comment type="similarity">
    <text evidence="1">Belongs to the sigma-70 factor family. ECF subfamily.</text>
</comment>
<evidence type="ECO:0000256" key="4">
    <source>
        <dbReference type="ARBA" id="ARBA00023125"/>
    </source>
</evidence>
<evidence type="ECO:0000256" key="2">
    <source>
        <dbReference type="ARBA" id="ARBA00023015"/>
    </source>
</evidence>
<dbReference type="Proteomes" id="UP000597444">
    <property type="component" value="Unassembled WGS sequence"/>
</dbReference>
<evidence type="ECO:0000256" key="1">
    <source>
        <dbReference type="ARBA" id="ARBA00010641"/>
    </source>
</evidence>
<protein>
    <recommendedName>
        <fullName evidence="10">RNA polymerase subunit sigma-24</fullName>
    </recommendedName>
</protein>
<comment type="caution">
    <text evidence="8">The sequence shown here is derived from an EMBL/GenBank/DDBJ whole genome shotgun (WGS) entry which is preliminary data.</text>
</comment>
<reference evidence="8" key="1">
    <citation type="submission" date="2020-10" db="EMBL/GenBank/DDBJ databases">
        <title>Taxonomic study of unclassified bacteria belonging to the class Ktedonobacteria.</title>
        <authorList>
            <person name="Yabe S."/>
            <person name="Wang C.M."/>
            <person name="Zheng Y."/>
            <person name="Sakai Y."/>
            <person name="Cavaletti L."/>
            <person name="Monciardini P."/>
            <person name="Donadio S."/>
        </authorList>
    </citation>
    <scope>NUCLEOTIDE SEQUENCE</scope>
    <source>
        <strain evidence="8">ID150040</strain>
    </source>
</reference>
<dbReference type="GO" id="GO:0003677">
    <property type="term" value="F:DNA binding"/>
    <property type="evidence" value="ECO:0007669"/>
    <property type="project" value="UniProtKB-KW"/>
</dbReference>
<dbReference type="AlphaFoldDB" id="A0A8J3ITI4"/>